<dbReference type="STRING" id="241145.SAMN05660776_1884"/>
<evidence type="ECO:0000313" key="5">
    <source>
        <dbReference type="Proteomes" id="UP000190230"/>
    </source>
</evidence>
<sequence>MNHYTLSKKTQEDIEAIYDFGFQKSGKDQAIKYLIELSSYFDLLLENPEIGKKRNEIRQGLYSFPYASHIIFYRIFKNHIRIVRLLHGSRDLRNFLK</sequence>
<dbReference type="InterPro" id="IPR028344">
    <property type="entry name" value="ParE1/4"/>
</dbReference>
<name>A0A1T5C7N7_9FLAO</name>
<protein>
    <recommendedName>
        <fullName evidence="3">Toxin</fullName>
    </recommendedName>
</protein>
<evidence type="ECO:0000256" key="2">
    <source>
        <dbReference type="ARBA" id="ARBA00022649"/>
    </source>
</evidence>
<proteinExistence type="inferred from homology"/>
<organism evidence="4 5">
    <name type="scientific">Salegentibacter holothuriorum</name>
    <dbReference type="NCBI Taxonomy" id="241145"/>
    <lineage>
        <taxon>Bacteria</taxon>
        <taxon>Pseudomonadati</taxon>
        <taxon>Bacteroidota</taxon>
        <taxon>Flavobacteriia</taxon>
        <taxon>Flavobacteriales</taxon>
        <taxon>Flavobacteriaceae</taxon>
        <taxon>Salegentibacter</taxon>
    </lineage>
</organism>
<dbReference type="PANTHER" id="PTHR33755">
    <property type="entry name" value="TOXIN PARE1-RELATED"/>
    <property type="match status" value="1"/>
</dbReference>
<dbReference type="OrthoDB" id="7173315at2"/>
<evidence type="ECO:0000313" key="4">
    <source>
        <dbReference type="EMBL" id="SKB55425.1"/>
    </source>
</evidence>
<dbReference type="InterPro" id="IPR007712">
    <property type="entry name" value="RelE/ParE_toxin"/>
</dbReference>
<evidence type="ECO:0000256" key="3">
    <source>
        <dbReference type="PIRNR" id="PIRNR029218"/>
    </source>
</evidence>
<dbReference type="InterPro" id="IPR051803">
    <property type="entry name" value="TA_system_RelE-like_toxin"/>
</dbReference>
<dbReference type="AlphaFoldDB" id="A0A1T5C7N7"/>
<dbReference type="PANTHER" id="PTHR33755:SF9">
    <property type="entry name" value="TOXIN PARE1"/>
    <property type="match status" value="1"/>
</dbReference>
<comment type="similarity">
    <text evidence="1 3">Belongs to the RelE toxin family.</text>
</comment>
<accession>A0A1T5C7N7</accession>
<dbReference type="Proteomes" id="UP000190230">
    <property type="component" value="Unassembled WGS sequence"/>
</dbReference>
<dbReference type="InterPro" id="IPR035093">
    <property type="entry name" value="RelE/ParE_toxin_dom_sf"/>
</dbReference>
<gene>
    <name evidence="4" type="ORF">SAMN05660776_1884</name>
</gene>
<dbReference type="PIRSF" id="PIRSF029218">
    <property type="entry name" value="ParE"/>
    <property type="match status" value="1"/>
</dbReference>
<dbReference type="Gene3D" id="3.30.2310.20">
    <property type="entry name" value="RelE-like"/>
    <property type="match status" value="1"/>
</dbReference>
<keyword evidence="2" id="KW-1277">Toxin-antitoxin system</keyword>
<evidence type="ECO:0000256" key="1">
    <source>
        <dbReference type="ARBA" id="ARBA00006226"/>
    </source>
</evidence>
<reference evidence="5" key="1">
    <citation type="submission" date="2017-02" db="EMBL/GenBank/DDBJ databases">
        <authorList>
            <person name="Varghese N."/>
            <person name="Submissions S."/>
        </authorList>
    </citation>
    <scope>NUCLEOTIDE SEQUENCE [LARGE SCALE GENOMIC DNA]</scope>
    <source>
        <strain evidence="5">DSM 23405</strain>
    </source>
</reference>
<keyword evidence="5" id="KW-1185">Reference proteome</keyword>
<dbReference type="EMBL" id="FUYY01000002">
    <property type="protein sequence ID" value="SKB55425.1"/>
    <property type="molecule type" value="Genomic_DNA"/>
</dbReference>
<dbReference type="RefSeq" id="WP_079720715.1">
    <property type="nucleotide sequence ID" value="NZ_FUYY01000002.1"/>
</dbReference>
<dbReference type="Pfam" id="PF05016">
    <property type="entry name" value="ParE_toxin"/>
    <property type="match status" value="1"/>
</dbReference>